<dbReference type="Pfam" id="PF02163">
    <property type="entry name" value="Peptidase_M50"/>
    <property type="match status" value="1"/>
</dbReference>
<comment type="similarity">
    <text evidence="3 11">Belongs to the peptidase M50B family.</text>
</comment>
<dbReference type="GO" id="GO:0016020">
    <property type="term" value="C:membrane"/>
    <property type="evidence" value="ECO:0007669"/>
    <property type="project" value="UniProtKB-SubCell"/>
</dbReference>
<evidence type="ECO:0000256" key="5">
    <source>
        <dbReference type="ARBA" id="ARBA00022692"/>
    </source>
</evidence>
<evidence type="ECO:0000313" key="14">
    <source>
        <dbReference type="Proteomes" id="UP000094795"/>
    </source>
</evidence>
<feature type="transmembrane region" description="Helical" evidence="11">
    <location>
        <begin position="351"/>
        <end position="369"/>
    </location>
</feature>
<dbReference type="GO" id="GO:0004222">
    <property type="term" value="F:metalloendopeptidase activity"/>
    <property type="evidence" value="ECO:0007669"/>
    <property type="project" value="InterPro"/>
</dbReference>
<dbReference type="STRING" id="1480615.AWJ14_16680"/>
<dbReference type="InterPro" id="IPR004387">
    <property type="entry name" value="Pept_M50_Zn"/>
</dbReference>
<sequence length="377" mass="40355">MEFLTSSAGSILSALPPFLLVLTIVVFFHELGHYLVGRWCGIKAEVFSVGFGPELFGRTDRHGTHWRVSLIPLGGYVKFLGDENAASMPSGAGEAVLSDADRARSFPNAALWRRAATVAAGPIANFILAIAIFAVFFALNGRMISDPVVAAVQPGSAAEAAGILPGDRFVAIDGVKVELFDDVQRYVSVRPEQPITVTMDRDGAMVDLTLTPVRTEISDGFGNKMEVGRIGVITNDEAGNSRLREYGPLEAVGEGAAQSWYIVTRTFGYIGNIISGREKPDQLGGPIRVAKYSKDMSTVGLSALIRLAAVLSVSIGLLNLMPVPMLDGGHLVFYAIEAVRGRPPGEAAQEWAYRVGLSIVLALMIFATWNDVTMLIG</sequence>
<feature type="transmembrane region" description="Helical" evidence="11">
    <location>
        <begin position="12"/>
        <end position="29"/>
    </location>
</feature>
<dbReference type="SMART" id="SM00228">
    <property type="entry name" value="PDZ"/>
    <property type="match status" value="1"/>
</dbReference>
<dbReference type="RefSeq" id="WP_066181027.1">
    <property type="nucleotide sequence ID" value="NZ_LQZT01000034.1"/>
</dbReference>
<evidence type="ECO:0000256" key="2">
    <source>
        <dbReference type="ARBA" id="ARBA00004141"/>
    </source>
</evidence>
<dbReference type="OrthoDB" id="9782003at2"/>
<dbReference type="CDD" id="cd23081">
    <property type="entry name" value="cpPDZ_EcRseP-like"/>
    <property type="match status" value="1"/>
</dbReference>
<dbReference type="GO" id="GO:0046872">
    <property type="term" value="F:metal ion binding"/>
    <property type="evidence" value="ECO:0007669"/>
    <property type="project" value="UniProtKB-KW"/>
</dbReference>
<protein>
    <recommendedName>
        <fullName evidence="11">Zinc metalloprotease</fullName>
        <ecNumber evidence="11">3.4.24.-</ecNumber>
    </recommendedName>
</protein>
<dbReference type="GO" id="GO:0006508">
    <property type="term" value="P:proteolysis"/>
    <property type="evidence" value="ECO:0007669"/>
    <property type="project" value="UniProtKB-KW"/>
</dbReference>
<dbReference type="Proteomes" id="UP000094795">
    <property type="component" value="Unassembled WGS sequence"/>
</dbReference>
<dbReference type="SUPFAM" id="SSF50156">
    <property type="entry name" value="PDZ domain-like"/>
    <property type="match status" value="1"/>
</dbReference>
<dbReference type="NCBIfam" id="TIGR00054">
    <property type="entry name" value="RIP metalloprotease RseP"/>
    <property type="match status" value="1"/>
</dbReference>
<evidence type="ECO:0000256" key="10">
    <source>
        <dbReference type="ARBA" id="ARBA00023136"/>
    </source>
</evidence>
<keyword evidence="10 11" id="KW-0472">Membrane</keyword>
<comment type="caution">
    <text evidence="13">The sequence shown here is derived from an EMBL/GenBank/DDBJ whole genome shotgun (WGS) entry which is preliminary data.</text>
</comment>
<dbReference type="AlphaFoldDB" id="A0A1C1YSR9"/>
<dbReference type="InterPro" id="IPR036034">
    <property type="entry name" value="PDZ_sf"/>
</dbReference>
<dbReference type="EMBL" id="LQZT01000034">
    <property type="protein sequence ID" value="OCW56579.1"/>
    <property type="molecule type" value="Genomic_DNA"/>
</dbReference>
<evidence type="ECO:0000256" key="11">
    <source>
        <dbReference type="RuleBase" id="RU362031"/>
    </source>
</evidence>
<evidence type="ECO:0000256" key="7">
    <source>
        <dbReference type="ARBA" id="ARBA00022833"/>
    </source>
</evidence>
<comment type="cofactor">
    <cofactor evidence="1 11">
        <name>Zn(2+)</name>
        <dbReference type="ChEBI" id="CHEBI:29105"/>
    </cofactor>
</comment>
<keyword evidence="11" id="KW-0479">Metal-binding</keyword>
<feature type="transmembrane region" description="Helical" evidence="11">
    <location>
        <begin position="115"/>
        <end position="139"/>
    </location>
</feature>
<keyword evidence="5 11" id="KW-0812">Transmembrane</keyword>
<dbReference type="CDD" id="cd06163">
    <property type="entry name" value="S2P-M50_PDZ_RseP-like"/>
    <property type="match status" value="1"/>
</dbReference>
<accession>A0A1C1YSR9</accession>
<keyword evidence="14" id="KW-1185">Reference proteome</keyword>
<keyword evidence="7 11" id="KW-0862">Zinc</keyword>
<dbReference type="EC" id="3.4.24.-" evidence="11"/>
<evidence type="ECO:0000256" key="3">
    <source>
        <dbReference type="ARBA" id="ARBA00007931"/>
    </source>
</evidence>
<comment type="subcellular location">
    <subcellularLocation>
        <location evidence="2">Membrane</location>
        <topology evidence="2">Multi-pass membrane protein</topology>
    </subcellularLocation>
</comment>
<evidence type="ECO:0000256" key="1">
    <source>
        <dbReference type="ARBA" id="ARBA00001947"/>
    </source>
</evidence>
<dbReference type="Gene3D" id="2.30.42.10">
    <property type="match status" value="1"/>
</dbReference>
<organism evidence="13 14">
    <name type="scientific">Hoeflea olei</name>
    <dbReference type="NCBI Taxonomy" id="1480615"/>
    <lineage>
        <taxon>Bacteria</taxon>
        <taxon>Pseudomonadati</taxon>
        <taxon>Pseudomonadota</taxon>
        <taxon>Alphaproteobacteria</taxon>
        <taxon>Hyphomicrobiales</taxon>
        <taxon>Rhizobiaceae</taxon>
        <taxon>Hoeflea</taxon>
    </lineage>
</organism>
<evidence type="ECO:0000313" key="13">
    <source>
        <dbReference type="EMBL" id="OCW56579.1"/>
    </source>
</evidence>
<keyword evidence="4 13" id="KW-0645">Protease</keyword>
<dbReference type="PANTHER" id="PTHR42837:SF2">
    <property type="entry name" value="MEMBRANE METALLOPROTEASE ARASP2, CHLOROPLASTIC-RELATED"/>
    <property type="match status" value="1"/>
</dbReference>
<dbReference type="Pfam" id="PF17820">
    <property type="entry name" value="PDZ_6"/>
    <property type="match status" value="1"/>
</dbReference>
<keyword evidence="8 11" id="KW-1133">Transmembrane helix</keyword>
<dbReference type="InterPro" id="IPR041489">
    <property type="entry name" value="PDZ_6"/>
</dbReference>
<keyword evidence="6 11" id="KW-0378">Hydrolase</keyword>
<gene>
    <name evidence="13" type="ORF">AWJ14_16680</name>
</gene>
<evidence type="ECO:0000256" key="8">
    <source>
        <dbReference type="ARBA" id="ARBA00022989"/>
    </source>
</evidence>
<proteinExistence type="inferred from homology"/>
<evidence type="ECO:0000256" key="6">
    <source>
        <dbReference type="ARBA" id="ARBA00022801"/>
    </source>
</evidence>
<evidence type="ECO:0000256" key="4">
    <source>
        <dbReference type="ARBA" id="ARBA00022670"/>
    </source>
</evidence>
<evidence type="ECO:0000256" key="9">
    <source>
        <dbReference type="ARBA" id="ARBA00023049"/>
    </source>
</evidence>
<name>A0A1C1YSR9_9HYPH</name>
<dbReference type="PANTHER" id="PTHR42837">
    <property type="entry name" value="REGULATOR OF SIGMA-E PROTEASE RSEP"/>
    <property type="match status" value="1"/>
</dbReference>
<dbReference type="InterPro" id="IPR001478">
    <property type="entry name" value="PDZ"/>
</dbReference>
<reference evidence="13 14" key="1">
    <citation type="submission" date="2015-12" db="EMBL/GenBank/DDBJ databases">
        <authorList>
            <person name="Shamseldin A."/>
            <person name="Moawad H."/>
            <person name="Abd El-Rahim W.M."/>
            <person name="Sadowsky M.J."/>
        </authorList>
    </citation>
    <scope>NUCLEOTIDE SEQUENCE [LARGE SCALE GENOMIC DNA]</scope>
    <source>
        <strain evidence="13 14">JC234</strain>
    </source>
</reference>
<dbReference type="InterPro" id="IPR008915">
    <property type="entry name" value="Peptidase_M50"/>
</dbReference>
<evidence type="ECO:0000259" key="12">
    <source>
        <dbReference type="SMART" id="SM00228"/>
    </source>
</evidence>
<keyword evidence="9 11" id="KW-0482">Metalloprotease</keyword>
<feature type="domain" description="PDZ" evidence="12">
    <location>
        <begin position="133"/>
        <end position="203"/>
    </location>
</feature>
<feature type="transmembrane region" description="Helical" evidence="11">
    <location>
        <begin position="298"/>
        <end position="321"/>
    </location>
</feature>